<dbReference type="InterPro" id="IPR012337">
    <property type="entry name" value="RNaseH-like_sf"/>
</dbReference>
<keyword evidence="3" id="KW-0548">Nucleotidyltransferase</keyword>
<evidence type="ECO:0000259" key="2">
    <source>
        <dbReference type="PROSITE" id="PS50879"/>
    </source>
</evidence>
<dbReference type="SUPFAM" id="SSF53098">
    <property type="entry name" value="Ribonuclease H-like"/>
    <property type="match status" value="1"/>
</dbReference>
<keyword evidence="3" id="KW-0695">RNA-directed DNA polymerase</keyword>
<dbReference type="Proteomes" id="UP000383932">
    <property type="component" value="Unassembled WGS sequence"/>
</dbReference>
<evidence type="ECO:0000313" key="3">
    <source>
        <dbReference type="EMBL" id="KAB5587604.1"/>
    </source>
</evidence>
<accession>A0A5N5Q7E7</accession>
<dbReference type="PROSITE" id="PS50878">
    <property type="entry name" value="RT_POL"/>
    <property type="match status" value="1"/>
</dbReference>
<dbReference type="PANTHER" id="PTHR33481:SF1">
    <property type="entry name" value="ENDONUCLEASE_EXONUCLEASE_PHOSPHATASE DOMAIN-CONTAINING PROTEIN-RELATED"/>
    <property type="match status" value="1"/>
</dbReference>
<dbReference type="OrthoDB" id="412006at2759"/>
<sequence>MLTSLRARGLRVRAYIDDLCLFAQSDTQEGCIADLTKSTHATLDALSDMGLSAEASKTELIHFAKSSQDMTKNLPLILRDRADDIIRGANTVRWLGFFLDRRLNFKDHISRMATRAKCVLGGMRMLGNSLRGLSVYHTRMLVNACIIPILTYSFALWFHGRNSKTHCKTLQTIQNIACRWASGSFRTAPTAVLEHTIAMPPIAFRLRRQCANYSAKLHHLPSSSQVCTRLPRSFRTSLPELATTARFSPINALAAYTSPDAEARTPYLLMPWEGVRLLEDRLTVSMPACKGDAQKKAYALALQNRIADLAGKVGVATLYTNGSCFSWDRTRHTGWGWCLRLGNEEIDCAGGALGPNHTSYDAECCALAEGVARVAKLACQTPLYLLHIVSNNAGMLQGLLSSKPKGAPSSLDRAARDVCDLTSQHAQLDLLLSWCPAHHQVPGNEQANAIAKAHATTTPSPNFSVSTDRIRWEAKERLLADWDAHWNTFKERHPSSMGTLALLNPPRLRLHPFHAAPGKHRRLHTQILRAISGHGRHNSYLFRCGKVDSPACSCGHPKQDTAHIIRECPRHEHARGFLRGFSQRLDMAHMFSTVRGLKAVAEFLAVASVDI</sequence>
<dbReference type="Gene3D" id="3.30.420.10">
    <property type="entry name" value="Ribonuclease H-like superfamily/Ribonuclease H"/>
    <property type="match status" value="1"/>
</dbReference>
<feature type="domain" description="RNase H type-1" evidence="2">
    <location>
        <begin position="312"/>
        <end position="456"/>
    </location>
</feature>
<evidence type="ECO:0000313" key="4">
    <source>
        <dbReference type="Proteomes" id="UP000383932"/>
    </source>
</evidence>
<protein>
    <submittedName>
        <fullName evidence="3">RNA-directed DNA polymerase from transposon BS</fullName>
    </submittedName>
</protein>
<comment type="caution">
    <text evidence="3">The sequence shown here is derived from an EMBL/GenBank/DDBJ whole genome shotgun (WGS) entry which is preliminary data.</text>
</comment>
<evidence type="ECO:0000259" key="1">
    <source>
        <dbReference type="PROSITE" id="PS50878"/>
    </source>
</evidence>
<dbReference type="InterPro" id="IPR002156">
    <property type="entry name" value="RNaseH_domain"/>
</dbReference>
<dbReference type="GO" id="GO:0004523">
    <property type="term" value="F:RNA-DNA hybrid ribonuclease activity"/>
    <property type="evidence" value="ECO:0007669"/>
    <property type="project" value="InterPro"/>
</dbReference>
<dbReference type="AlphaFoldDB" id="A0A5N5Q7E7"/>
<dbReference type="PROSITE" id="PS50879">
    <property type="entry name" value="RNASE_H_1"/>
    <property type="match status" value="1"/>
</dbReference>
<dbReference type="InterPro" id="IPR000477">
    <property type="entry name" value="RT_dom"/>
</dbReference>
<dbReference type="InterPro" id="IPR036397">
    <property type="entry name" value="RNaseH_sf"/>
</dbReference>
<organism evidence="3 4">
    <name type="scientific">Ceratobasidium theobromae</name>
    <dbReference type="NCBI Taxonomy" id="1582974"/>
    <lineage>
        <taxon>Eukaryota</taxon>
        <taxon>Fungi</taxon>
        <taxon>Dikarya</taxon>
        <taxon>Basidiomycota</taxon>
        <taxon>Agaricomycotina</taxon>
        <taxon>Agaricomycetes</taxon>
        <taxon>Cantharellales</taxon>
        <taxon>Ceratobasidiaceae</taxon>
        <taxon>Ceratobasidium</taxon>
    </lineage>
</organism>
<name>A0A5N5Q7E7_9AGAM</name>
<dbReference type="GO" id="GO:0003964">
    <property type="term" value="F:RNA-directed DNA polymerase activity"/>
    <property type="evidence" value="ECO:0007669"/>
    <property type="project" value="UniProtKB-KW"/>
</dbReference>
<dbReference type="GO" id="GO:0003676">
    <property type="term" value="F:nucleic acid binding"/>
    <property type="evidence" value="ECO:0007669"/>
    <property type="project" value="InterPro"/>
</dbReference>
<dbReference type="EMBL" id="SSOP01000940">
    <property type="protein sequence ID" value="KAB5587604.1"/>
    <property type="molecule type" value="Genomic_DNA"/>
</dbReference>
<keyword evidence="4" id="KW-1185">Reference proteome</keyword>
<gene>
    <name evidence="3" type="ORF">CTheo_8957</name>
</gene>
<dbReference type="PANTHER" id="PTHR33481">
    <property type="entry name" value="REVERSE TRANSCRIPTASE"/>
    <property type="match status" value="1"/>
</dbReference>
<reference evidence="3 4" key="1">
    <citation type="journal article" date="2019" name="Fungal Biol. Biotechnol.">
        <title>Draft genome sequence of fastidious pathogen Ceratobasidium theobromae, which causes vascular-streak dieback in Theobroma cacao.</title>
        <authorList>
            <person name="Ali S.S."/>
            <person name="Asman A."/>
            <person name="Shao J."/>
            <person name="Firmansyah A.P."/>
            <person name="Susilo A.W."/>
            <person name="Rosmana A."/>
            <person name="McMahon P."/>
            <person name="Junaid M."/>
            <person name="Guest D."/>
            <person name="Kheng T.Y."/>
            <person name="Meinhardt L.W."/>
            <person name="Bailey B.A."/>
        </authorList>
    </citation>
    <scope>NUCLEOTIDE SEQUENCE [LARGE SCALE GENOMIC DNA]</scope>
    <source>
        <strain evidence="3 4">CT2</strain>
    </source>
</reference>
<feature type="domain" description="Reverse transcriptase" evidence="1">
    <location>
        <begin position="1"/>
        <end position="99"/>
    </location>
</feature>
<proteinExistence type="predicted"/>
<keyword evidence="3" id="KW-0808">Transferase</keyword>